<name>A0A316UTL6_9BASI</name>
<dbReference type="EMBL" id="KZ819665">
    <property type="protein sequence ID" value="PWN28629.1"/>
    <property type="molecule type" value="Genomic_DNA"/>
</dbReference>
<dbReference type="GO" id="GO:0007009">
    <property type="term" value="P:plasma membrane organization"/>
    <property type="evidence" value="ECO:0007669"/>
    <property type="project" value="UniProtKB-ARBA"/>
</dbReference>
<dbReference type="PROSITE" id="PS50202">
    <property type="entry name" value="MSP"/>
    <property type="match status" value="1"/>
</dbReference>
<dbReference type="PANTHER" id="PTHR10809:SF6">
    <property type="entry name" value="AT11025P-RELATED"/>
    <property type="match status" value="1"/>
</dbReference>
<dbReference type="GO" id="GO:0160219">
    <property type="term" value="C:cortical endoplasmic reticulum membrane"/>
    <property type="evidence" value="ECO:0007669"/>
    <property type="project" value="UniProtKB-ARBA"/>
</dbReference>
<dbReference type="GO" id="GO:0160214">
    <property type="term" value="F:endoplasmic reticulum-plasma membrane adaptor activity"/>
    <property type="evidence" value="ECO:0007669"/>
    <property type="project" value="UniProtKB-ARBA"/>
</dbReference>
<accession>A0A316UTL6</accession>
<dbReference type="GO" id="GO:0035091">
    <property type="term" value="F:phosphatidylinositol binding"/>
    <property type="evidence" value="ECO:0007669"/>
    <property type="project" value="UniProtKB-ARBA"/>
</dbReference>
<evidence type="ECO:0000256" key="7">
    <source>
        <dbReference type="SAM" id="Phobius"/>
    </source>
</evidence>
<comment type="subcellular location">
    <subcellularLocation>
        <location evidence="1">Membrane</location>
        <topology evidence="1">Single-pass type IV membrane protein</topology>
    </subcellularLocation>
</comment>
<evidence type="ECO:0000256" key="6">
    <source>
        <dbReference type="SAM" id="MobiDB-lite"/>
    </source>
</evidence>
<dbReference type="PIRSF" id="PIRSF019693">
    <property type="entry name" value="VAMP-associated"/>
    <property type="match status" value="1"/>
</dbReference>
<dbReference type="GeneID" id="37027750"/>
<reference evidence="9 10" key="1">
    <citation type="journal article" date="2018" name="Mol. Biol. Evol.">
        <title>Broad Genomic Sampling Reveals a Smut Pathogenic Ancestry of the Fungal Clade Ustilaginomycotina.</title>
        <authorList>
            <person name="Kijpornyongpan T."/>
            <person name="Mondo S.J."/>
            <person name="Barry K."/>
            <person name="Sandor L."/>
            <person name="Lee J."/>
            <person name="Lipzen A."/>
            <person name="Pangilinan J."/>
            <person name="LaButti K."/>
            <person name="Hainaut M."/>
            <person name="Henrissat B."/>
            <person name="Grigoriev I.V."/>
            <person name="Spatafora J.W."/>
            <person name="Aime M.C."/>
        </authorList>
    </citation>
    <scope>NUCLEOTIDE SEQUENCE [LARGE SCALE GENOMIC DNA]</scope>
    <source>
        <strain evidence="9 10">MCA 5214</strain>
    </source>
</reference>
<dbReference type="GO" id="GO:0005886">
    <property type="term" value="C:plasma membrane"/>
    <property type="evidence" value="ECO:0007669"/>
    <property type="project" value="TreeGrafter"/>
</dbReference>
<sequence>MSVDLNPHAQLGFPRPLTQLVKRSLQVSNPNQQPVAFKVKTTAPKQYCVRPNSGRIEPGETVEVQVLLQAMKEEPPMSAKCRDKFLVQSTIITPDRENTQIADLWGLVEQEDKSAIHEQKIRCAFLPPATAPVPEEQEETGDATNGGADDKYQTVRSNPNGSETYNPITAASNAAAKNQDAPVTEKGRAAAAAAGGAAVAGAGAAYAATRSAVVGSGSSAQKNGGGSSTEPASTDGKSSQELQAEINRLRSQVAELKRKNVGGEQGVASDAGVPVHIVAAIAFGVFAVTYLFF</sequence>
<dbReference type="GO" id="GO:0061709">
    <property type="term" value="P:reticulophagy"/>
    <property type="evidence" value="ECO:0007669"/>
    <property type="project" value="UniProtKB-ARBA"/>
</dbReference>
<dbReference type="GO" id="GO:1902647">
    <property type="term" value="P:negative regulation of 1-phosphatidyl-1D-myo-inositol 4,5-bisphosphate biosynthetic process"/>
    <property type="evidence" value="ECO:0007669"/>
    <property type="project" value="UniProtKB-ARBA"/>
</dbReference>
<proteinExistence type="inferred from homology"/>
<dbReference type="Proteomes" id="UP000245884">
    <property type="component" value="Unassembled WGS sequence"/>
</dbReference>
<dbReference type="GO" id="GO:0001786">
    <property type="term" value="F:phosphatidylserine binding"/>
    <property type="evidence" value="ECO:0007669"/>
    <property type="project" value="UniProtKB-ARBA"/>
</dbReference>
<evidence type="ECO:0000313" key="10">
    <source>
        <dbReference type="Proteomes" id="UP000245884"/>
    </source>
</evidence>
<evidence type="ECO:0000256" key="4">
    <source>
        <dbReference type="ARBA" id="ARBA00022989"/>
    </source>
</evidence>
<dbReference type="AlphaFoldDB" id="A0A316UTL6"/>
<feature type="region of interest" description="Disordered" evidence="6">
    <location>
        <begin position="216"/>
        <end position="242"/>
    </location>
</feature>
<keyword evidence="5 7" id="KW-0472">Membrane</keyword>
<evidence type="ECO:0000256" key="1">
    <source>
        <dbReference type="ARBA" id="ARBA00004211"/>
    </source>
</evidence>
<evidence type="ECO:0000313" key="9">
    <source>
        <dbReference type="EMBL" id="PWN28629.1"/>
    </source>
</evidence>
<dbReference type="OrthoDB" id="264603at2759"/>
<feature type="domain" description="MSP" evidence="8">
    <location>
        <begin position="2"/>
        <end position="126"/>
    </location>
</feature>
<keyword evidence="10" id="KW-1185">Reference proteome</keyword>
<feature type="compositionally biased region" description="Polar residues" evidence="6">
    <location>
        <begin position="154"/>
        <end position="165"/>
    </location>
</feature>
<dbReference type="Pfam" id="PF00635">
    <property type="entry name" value="Motile_Sperm"/>
    <property type="match status" value="1"/>
</dbReference>
<dbReference type="FunFam" id="2.60.40.10:FF:000813">
    <property type="entry name" value="Vesicle-associated protein 1-1"/>
    <property type="match status" value="1"/>
</dbReference>
<feature type="transmembrane region" description="Helical" evidence="7">
    <location>
        <begin position="273"/>
        <end position="292"/>
    </location>
</feature>
<comment type="similarity">
    <text evidence="2">Belongs to the VAMP-associated protein (VAP) (TC 9.B.17) family.</text>
</comment>
<dbReference type="GO" id="GO:0090158">
    <property type="term" value="P:endoplasmic reticulum membrane organization"/>
    <property type="evidence" value="ECO:0007669"/>
    <property type="project" value="TreeGrafter"/>
</dbReference>
<gene>
    <name evidence="9" type="ORF">BDZ90DRAFT_231606</name>
</gene>
<dbReference type="InterPro" id="IPR000535">
    <property type="entry name" value="MSP_dom"/>
</dbReference>
<feature type="region of interest" description="Disordered" evidence="6">
    <location>
        <begin position="129"/>
        <end position="167"/>
    </location>
</feature>
<organism evidence="9 10">
    <name type="scientific">Jaminaea rosea</name>
    <dbReference type="NCBI Taxonomy" id="1569628"/>
    <lineage>
        <taxon>Eukaryota</taxon>
        <taxon>Fungi</taxon>
        <taxon>Dikarya</taxon>
        <taxon>Basidiomycota</taxon>
        <taxon>Ustilaginomycotina</taxon>
        <taxon>Exobasidiomycetes</taxon>
        <taxon>Microstromatales</taxon>
        <taxon>Microstromatales incertae sedis</taxon>
        <taxon>Jaminaea</taxon>
    </lineage>
</organism>
<evidence type="ECO:0000256" key="2">
    <source>
        <dbReference type="ARBA" id="ARBA00008932"/>
    </source>
</evidence>
<evidence type="ECO:0000256" key="3">
    <source>
        <dbReference type="ARBA" id="ARBA00022692"/>
    </source>
</evidence>
<dbReference type="GO" id="GO:0061817">
    <property type="term" value="P:endoplasmic reticulum-plasma membrane tethering"/>
    <property type="evidence" value="ECO:0007669"/>
    <property type="project" value="TreeGrafter"/>
</dbReference>
<dbReference type="Gene3D" id="2.60.40.10">
    <property type="entry name" value="Immunoglobulins"/>
    <property type="match status" value="1"/>
</dbReference>
<dbReference type="SUPFAM" id="SSF49354">
    <property type="entry name" value="PapD-like"/>
    <property type="match status" value="1"/>
</dbReference>
<evidence type="ECO:0000259" key="8">
    <source>
        <dbReference type="PROSITE" id="PS50202"/>
    </source>
</evidence>
<keyword evidence="3 7" id="KW-0812">Transmembrane</keyword>
<dbReference type="InterPro" id="IPR013783">
    <property type="entry name" value="Ig-like_fold"/>
</dbReference>
<dbReference type="InterPro" id="IPR016763">
    <property type="entry name" value="VAP"/>
</dbReference>
<dbReference type="InterPro" id="IPR008962">
    <property type="entry name" value="PapD-like_sf"/>
</dbReference>
<dbReference type="STRING" id="1569628.A0A316UTL6"/>
<evidence type="ECO:0000256" key="5">
    <source>
        <dbReference type="ARBA" id="ARBA00023136"/>
    </source>
</evidence>
<dbReference type="PANTHER" id="PTHR10809">
    <property type="entry name" value="VESICLE-ASSOCIATED MEMBRANE PROTEIN-ASSOCIATED PROTEIN"/>
    <property type="match status" value="1"/>
</dbReference>
<dbReference type="RefSeq" id="XP_025363241.1">
    <property type="nucleotide sequence ID" value="XM_025505927.1"/>
</dbReference>
<dbReference type="GO" id="GO:0033149">
    <property type="term" value="F:FFAT motif binding"/>
    <property type="evidence" value="ECO:0007669"/>
    <property type="project" value="TreeGrafter"/>
</dbReference>
<dbReference type="GO" id="GO:0051685">
    <property type="term" value="P:maintenance of ER location"/>
    <property type="evidence" value="ECO:0007669"/>
    <property type="project" value="UniProtKB-ARBA"/>
</dbReference>
<protein>
    <submittedName>
        <fullName evidence="9">VAMP-associated protein</fullName>
    </submittedName>
</protein>
<dbReference type="GO" id="GO:0140506">
    <property type="term" value="F:endoplasmic reticulum-autophagosome adaptor activity"/>
    <property type="evidence" value="ECO:0007669"/>
    <property type="project" value="UniProtKB-ARBA"/>
</dbReference>
<keyword evidence="4 7" id="KW-1133">Transmembrane helix</keyword>